<feature type="compositionally biased region" description="Polar residues" evidence="2">
    <location>
        <begin position="377"/>
        <end position="387"/>
    </location>
</feature>
<evidence type="ECO:0000313" key="4">
    <source>
        <dbReference type="EMBL" id="OCF49677.1"/>
    </source>
</evidence>
<keyword evidence="6" id="KW-1185">Reference proteome</keyword>
<evidence type="ECO:0000256" key="1">
    <source>
        <dbReference type="SAM" id="Coils"/>
    </source>
</evidence>
<dbReference type="PANTHER" id="PTHR16161">
    <property type="entry name" value="TRANSCRIPTIONAL PROTEIN SWT1"/>
    <property type="match status" value="1"/>
</dbReference>
<evidence type="ECO:0000259" key="3">
    <source>
        <dbReference type="SMART" id="SM00670"/>
    </source>
</evidence>
<reference evidence="5" key="4">
    <citation type="submission" date="2024-02" db="EMBL/GenBank/DDBJ databases">
        <title>Comparative genomics of Cryptococcus and Kwoniella reveals pathogenesis evolution and contrasting modes of karyotype evolution via chromosome fusion or intercentromeric recombination.</title>
        <authorList>
            <person name="Coelho M.A."/>
            <person name="David-Palma M."/>
            <person name="Shea T."/>
            <person name="Bowers K."/>
            <person name="McGinley-Smith S."/>
            <person name="Mohammad A.W."/>
            <person name="Gnirke A."/>
            <person name="Yurkov A.M."/>
            <person name="Nowrousian M."/>
            <person name="Sun S."/>
            <person name="Cuomo C.A."/>
            <person name="Heitman J."/>
        </authorList>
    </citation>
    <scope>NUCLEOTIDE SEQUENCE</scope>
    <source>
        <strain evidence="5">CBS 10737</strain>
    </source>
</reference>
<accession>A0A1B9I2C5</accession>
<dbReference type="Pfam" id="PF13638">
    <property type="entry name" value="PIN_4"/>
    <property type="match status" value="1"/>
</dbReference>
<protein>
    <recommendedName>
        <fullName evidence="3">PIN domain-containing protein</fullName>
    </recommendedName>
</protein>
<dbReference type="GO" id="GO:0004540">
    <property type="term" value="F:RNA nuclease activity"/>
    <property type="evidence" value="ECO:0007669"/>
    <property type="project" value="UniProtKB-ARBA"/>
</dbReference>
<keyword evidence="1" id="KW-0175">Coiled coil</keyword>
<dbReference type="SMART" id="SM00670">
    <property type="entry name" value="PINc"/>
    <property type="match status" value="1"/>
</dbReference>
<dbReference type="PANTHER" id="PTHR16161:SF0">
    <property type="entry name" value="TRANSCRIPTIONAL PROTEIN SWT1"/>
    <property type="match status" value="1"/>
</dbReference>
<dbReference type="RefSeq" id="XP_019010896.1">
    <property type="nucleotide sequence ID" value="XM_019155938.1"/>
</dbReference>
<feature type="domain" description="PIN" evidence="3">
    <location>
        <begin position="68"/>
        <end position="203"/>
    </location>
</feature>
<organism evidence="4">
    <name type="scientific">Kwoniella pini CBS 10737</name>
    <dbReference type="NCBI Taxonomy" id="1296096"/>
    <lineage>
        <taxon>Eukaryota</taxon>
        <taxon>Fungi</taxon>
        <taxon>Dikarya</taxon>
        <taxon>Basidiomycota</taxon>
        <taxon>Agaricomycotina</taxon>
        <taxon>Tremellomycetes</taxon>
        <taxon>Tremellales</taxon>
        <taxon>Cryptococcaceae</taxon>
        <taxon>Kwoniella</taxon>
    </lineage>
</organism>
<dbReference type="EMBL" id="CP144523">
    <property type="protein sequence ID" value="WWC70273.1"/>
    <property type="molecule type" value="Genomic_DNA"/>
</dbReference>
<feature type="coiled-coil region" evidence="1">
    <location>
        <begin position="459"/>
        <end position="493"/>
    </location>
</feature>
<dbReference type="STRING" id="1296096.A0A1B9I2C5"/>
<dbReference type="InterPro" id="IPR002716">
    <property type="entry name" value="PIN_dom"/>
</dbReference>
<dbReference type="Gene3D" id="3.40.50.1010">
    <property type="entry name" value="5'-nuclease"/>
    <property type="match status" value="1"/>
</dbReference>
<dbReference type="CDD" id="cd18727">
    <property type="entry name" value="PIN_Swt1-like"/>
    <property type="match status" value="1"/>
</dbReference>
<dbReference type="KEGG" id="kpin:30172568"/>
<dbReference type="GO" id="GO:0005634">
    <property type="term" value="C:nucleus"/>
    <property type="evidence" value="ECO:0007669"/>
    <property type="project" value="TreeGrafter"/>
</dbReference>
<reference evidence="4" key="3">
    <citation type="submission" date="2016-07" db="EMBL/GenBank/DDBJ databases">
        <title>Evolution of pathogenesis and genome organization in the Tremellales.</title>
        <authorList>
            <person name="Cuomo C."/>
            <person name="Litvintseva A."/>
            <person name="Heitman J."/>
            <person name="Chen Y."/>
            <person name="Sun S."/>
            <person name="Springer D."/>
            <person name="Dromer F."/>
            <person name="Young S."/>
            <person name="Zeng Q."/>
            <person name="Chapman S."/>
            <person name="Gujja S."/>
            <person name="Saif S."/>
            <person name="Birren B."/>
        </authorList>
    </citation>
    <scope>NUCLEOTIDE SEQUENCE</scope>
    <source>
        <strain evidence="4">CBS 10737</strain>
    </source>
</reference>
<feature type="region of interest" description="Disordered" evidence="2">
    <location>
        <begin position="352"/>
        <end position="413"/>
    </location>
</feature>
<dbReference type="Proteomes" id="UP000094020">
    <property type="component" value="Chromosome 5"/>
</dbReference>
<reference evidence="4" key="1">
    <citation type="submission" date="2013-07" db="EMBL/GenBank/DDBJ databases">
        <title>The Genome Sequence of Cryptococcus pinus CBS10737.</title>
        <authorList>
            <consortium name="The Broad Institute Genome Sequencing Platform"/>
            <person name="Cuomo C."/>
            <person name="Litvintseva A."/>
            <person name="Chen Y."/>
            <person name="Heitman J."/>
            <person name="Sun S."/>
            <person name="Springer D."/>
            <person name="Dromer F."/>
            <person name="Young S.K."/>
            <person name="Zeng Q."/>
            <person name="Gargeya S."/>
            <person name="Fitzgerald M."/>
            <person name="Abouelleil A."/>
            <person name="Alvarado L."/>
            <person name="Berlin A.M."/>
            <person name="Chapman S.B."/>
            <person name="Dewar J."/>
            <person name="Goldberg J."/>
            <person name="Griggs A."/>
            <person name="Gujja S."/>
            <person name="Hansen M."/>
            <person name="Howarth C."/>
            <person name="Imamovic A."/>
            <person name="Larimer J."/>
            <person name="McCowan C."/>
            <person name="Murphy C."/>
            <person name="Pearson M."/>
            <person name="Priest M."/>
            <person name="Roberts A."/>
            <person name="Saif S."/>
            <person name="Shea T."/>
            <person name="Sykes S."/>
            <person name="Wortman J."/>
            <person name="Nusbaum C."/>
            <person name="Birren B."/>
        </authorList>
    </citation>
    <scope>NUCLEOTIDE SEQUENCE [LARGE SCALE GENOMIC DNA]</scope>
    <source>
        <strain evidence="4">CBS 10737</strain>
    </source>
</reference>
<dbReference type="InterPro" id="IPR052626">
    <property type="entry name" value="SWT1_Regulator"/>
</dbReference>
<dbReference type="EMBL" id="KI894011">
    <property type="protein sequence ID" value="OCF49677.1"/>
    <property type="molecule type" value="Genomic_DNA"/>
</dbReference>
<proteinExistence type="predicted"/>
<feature type="compositionally biased region" description="Low complexity" evidence="2">
    <location>
        <begin position="354"/>
        <end position="376"/>
    </location>
</feature>
<dbReference type="GeneID" id="30172568"/>
<dbReference type="OrthoDB" id="2017974at2759"/>
<dbReference type="InterPro" id="IPR029060">
    <property type="entry name" value="PIN-like_dom_sf"/>
</dbReference>
<reference evidence="5" key="2">
    <citation type="submission" date="2013-07" db="EMBL/GenBank/DDBJ databases">
        <authorList>
            <consortium name="The Broad Institute Genome Sequencing Platform"/>
            <person name="Cuomo C."/>
            <person name="Litvintseva A."/>
            <person name="Chen Y."/>
            <person name="Heitman J."/>
            <person name="Sun S."/>
            <person name="Springer D."/>
            <person name="Dromer F."/>
            <person name="Young S.K."/>
            <person name="Zeng Q."/>
            <person name="Gargeya S."/>
            <person name="Fitzgerald M."/>
            <person name="Abouelleil A."/>
            <person name="Alvarado L."/>
            <person name="Berlin A.M."/>
            <person name="Chapman S.B."/>
            <person name="Dewar J."/>
            <person name="Goldberg J."/>
            <person name="Griggs A."/>
            <person name="Gujja S."/>
            <person name="Hansen M."/>
            <person name="Howarth C."/>
            <person name="Imamovic A."/>
            <person name="Larimer J."/>
            <person name="McCowan C."/>
            <person name="Murphy C."/>
            <person name="Pearson M."/>
            <person name="Priest M."/>
            <person name="Roberts A."/>
            <person name="Saif S."/>
            <person name="Shea T."/>
            <person name="Sykes S."/>
            <person name="Wortman J."/>
            <person name="Nusbaum C."/>
            <person name="Birren B."/>
        </authorList>
    </citation>
    <scope>NUCLEOTIDE SEQUENCE</scope>
    <source>
        <strain evidence="5">CBS 10737</strain>
    </source>
</reference>
<evidence type="ECO:0000313" key="5">
    <source>
        <dbReference type="EMBL" id="WWC70273.1"/>
    </source>
</evidence>
<evidence type="ECO:0000256" key="2">
    <source>
        <dbReference type="SAM" id="MobiDB-lite"/>
    </source>
</evidence>
<name>A0A1B9I2C5_9TREE</name>
<feature type="compositionally biased region" description="Low complexity" evidence="2">
    <location>
        <begin position="388"/>
        <end position="407"/>
    </location>
</feature>
<evidence type="ECO:0000313" key="6">
    <source>
        <dbReference type="Proteomes" id="UP000094020"/>
    </source>
</evidence>
<dbReference type="SUPFAM" id="SSF88723">
    <property type="entry name" value="PIN domain-like"/>
    <property type="match status" value="1"/>
</dbReference>
<sequence>MFRPYRDHQFIHHDEANSFTPFENVGTASFSSGHELDDHSTIESDDMMGSHEEEMIWEPENSTSNSIHYLAIDTNIFISQLNLIRVVHDLLLTLRPSPIILLIPSIVIHELDSLKNSKTLPEPNSPITLGRLVQSSNSWLLEIHRNRRKTGKGALRCQSLKEKWDLHIREHGQNDDQILDCCLYFKYHEAKVTLWTDDKNLSVKAESNDIPTIGGKVFTLTSFLNSLEEQFPDSLWDQVRHLENYKMPVGLTEIGKESGDGEENLILELDHNMELDQDLPQHINSSVLQDTSTNVISILDRQEEKRYPYLLPTTNPQLASQPTSACISNSITTPPTNSHSTISPSSILMVHDNSSTSNRSTSTPTTMTYPTSPLMSNNATKNGIPQESSTSNSISTYNSTSNSPTISRRSSITASQPITSTFNEPSKILLTSIEISLRPLLISLLENSPKQIQLKNQQINSNNDTLNKLLNTLLELDEELKIKEKEKEKGEGEGKLNYSNIRIIIIQNISYIKIIKEYIKYHLNSNLNLNWKKTNIIKDTYNNNGNRKLRSGELFQSLMKLKDNFKKMGLNFDDDDLNIVINEVKNLN</sequence>
<dbReference type="AlphaFoldDB" id="A0A1B9I2C5"/>
<gene>
    <name evidence="4" type="ORF">I206_04199</name>
    <name evidence="5" type="ORF">I206_104223</name>
</gene>